<dbReference type="EMBL" id="QKZT01000035">
    <property type="protein sequence ID" value="PZX46047.1"/>
    <property type="molecule type" value="Genomic_DNA"/>
</dbReference>
<sequence length="349" mass="40427">MELGGKRYADDRGIRAFFKTERLDSSPVSCKSLAENFHVNGKNLEHQYVFHLSSFLDWPQRPHAKDWILFPENLGTHLSIDETALSQGELYTILTNKSAKGKKGALVAMIKGTDSETVNTILRNLPANKRNKVEEVTLDMAASMEKIVRRSFPKAQLVTDRFHVQKLVYDAVQEMRISHRWDAIEQENKEIELSRECKKAFVPHKLENGDIEKQLLARSRYLLFKGEDKWTVSQAHRAEILFQRYPDLEKAYKLSRSLARIYQTSKIKGIAFTKLAHWYNEVEDAGFKSFNTVSRTIQNHYTSILNFFENRSTNASAESFNAKIKAFRTQFRGVTNIEFFLFRLSNIYA</sequence>
<name>A0A2W7QQ84_9BACT</name>
<comment type="caution">
    <text evidence="2">The sequence shown here is derived from an EMBL/GenBank/DDBJ whole genome shotgun (WGS) entry which is preliminary data.</text>
</comment>
<dbReference type="Pfam" id="PF01610">
    <property type="entry name" value="DDE_Tnp_ISL3"/>
    <property type="match status" value="1"/>
</dbReference>
<keyword evidence="3" id="KW-1185">Reference proteome</keyword>
<reference evidence="2 3" key="1">
    <citation type="submission" date="2018-06" db="EMBL/GenBank/DDBJ databases">
        <title>Genomic Encyclopedia of Archaeal and Bacterial Type Strains, Phase II (KMG-II): from individual species to whole genera.</title>
        <authorList>
            <person name="Goeker M."/>
        </authorList>
    </citation>
    <scope>NUCLEOTIDE SEQUENCE [LARGE SCALE GENOMIC DNA]</scope>
    <source>
        <strain evidence="2 3">DSM 19830</strain>
    </source>
</reference>
<dbReference type="InterPro" id="IPR002560">
    <property type="entry name" value="Transposase_DDE"/>
</dbReference>
<evidence type="ECO:0000259" key="1">
    <source>
        <dbReference type="Pfam" id="PF01610"/>
    </source>
</evidence>
<gene>
    <name evidence="2" type="ORF">LV85_04383</name>
</gene>
<accession>A0A2W7QQ84</accession>
<proteinExistence type="predicted"/>
<dbReference type="InterPro" id="IPR047951">
    <property type="entry name" value="Transpos_ISL3"/>
</dbReference>
<protein>
    <submittedName>
        <fullName evidence="2">Transposase</fullName>
    </submittedName>
</protein>
<dbReference type="PANTHER" id="PTHR33498:SF1">
    <property type="entry name" value="TRANSPOSASE FOR INSERTION SEQUENCE ELEMENT IS1557"/>
    <property type="match status" value="1"/>
</dbReference>
<dbReference type="AlphaFoldDB" id="A0A2W7QQ84"/>
<dbReference type="Proteomes" id="UP000248882">
    <property type="component" value="Unassembled WGS sequence"/>
</dbReference>
<evidence type="ECO:0000313" key="3">
    <source>
        <dbReference type="Proteomes" id="UP000248882"/>
    </source>
</evidence>
<organism evidence="2 3">
    <name type="scientific">Algoriphagus chordae</name>
    <dbReference type="NCBI Taxonomy" id="237019"/>
    <lineage>
        <taxon>Bacteria</taxon>
        <taxon>Pseudomonadati</taxon>
        <taxon>Bacteroidota</taxon>
        <taxon>Cytophagia</taxon>
        <taxon>Cytophagales</taxon>
        <taxon>Cyclobacteriaceae</taxon>
        <taxon>Algoriphagus</taxon>
    </lineage>
</organism>
<feature type="domain" description="Transposase IS204/IS1001/IS1096/IS1165 DDE" evidence="1">
    <location>
        <begin position="78"/>
        <end position="343"/>
    </location>
</feature>
<dbReference type="PANTHER" id="PTHR33498">
    <property type="entry name" value="TRANSPOSASE FOR INSERTION SEQUENCE ELEMENT IS1557"/>
    <property type="match status" value="1"/>
</dbReference>
<evidence type="ECO:0000313" key="2">
    <source>
        <dbReference type="EMBL" id="PZX46047.1"/>
    </source>
</evidence>